<dbReference type="Gene3D" id="1.20.1250.20">
    <property type="entry name" value="MFS general substrate transporter like domains"/>
    <property type="match status" value="1"/>
</dbReference>
<name>A0A5C6W059_9BACI</name>
<feature type="transmembrane region" description="Helical" evidence="1">
    <location>
        <begin position="314"/>
        <end position="333"/>
    </location>
</feature>
<feature type="transmembrane region" description="Helical" evidence="1">
    <location>
        <begin position="403"/>
        <end position="421"/>
    </location>
</feature>
<comment type="caution">
    <text evidence="2">The sequence shown here is derived from an EMBL/GenBank/DDBJ whole genome shotgun (WGS) entry which is preliminary data.</text>
</comment>
<dbReference type="InterPro" id="IPR036259">
    <property type="entry name" value="MFS_trans_sf"/>
</dbReference>
<feature type="transmembrane region" description="Helical" evidence="1">
    <location>
        <begin position="155"/>
        <end position="176"/>
    </location>
</feature>
<accession>A0A5C6W059</accession>
<sequence>MITLKVNHKEQYHTAKRWQIGLFALNDTATNLYLFIMMFISYYGTGVVGLTVVIVSSILSLMRIFDGITDPIIGYIIDKTESRFGKFVPLMIIGNIILAITVFSMFTFTHLVPDPLQFFFFLAVHAIYIIGYTFQTACTKGAQTVLTNDPTQRPLFSLFNAIFNSVLFMGGQLFIANYLVAKHGDFTLSLFNELKYYAIVLSAIFTCLAAMAIKGKDRKEYYGLADENVKLKFRDYWPVIKENRALQMLVIAASTDKLAILMPRQAAVGVMFFGILLGDYSLSGTIGFITFIPTILIVFFGIGKARKIGLKRAFVFGTWLSFFSFATTAIFLLVVDSTIISLTDIGLLTVVFLVLYSISMGLQQLTGNLVIPMIADVSDYETYRTGRFVPGMISTIFSLVDKLISSLAPAIVGFAVVFIGYSDSLPEVGEELTTPLLFLALLLKFGFPIIGYIISIIAMKFYPLDDMKMKEIQGTIFNIKKEKREEKII</sequence>
<keyword evidence="1" id="KW-0812">Transmembrane</keyword>
<feature type="transmembrane region" description="Helical" evidence="1">
    <location>
        <begin position="282"/>
        <end position="302"/>
    </location>
</feature>
<dbReference type="EMBL" id="VOQF01000006">
    <property type="protein sequence ID" value="TXC90677.1"/>
    <property type="molecule type" value="Genomic_DNA"/>
</dbReference>
<feature type="transmembrane region" description="Helical" evidence="1">
    <location>
        <begin position="436"/>
        <end position="462"/>
    </location>
</feature>
<feature type="transmembrane region" description="Helical" evidence="1">
    <location>
        <begin position="196"/>
        <end position="213"/>
    </location>
</feature>
<dbReference type="GO" id="GO:0015293">
    <property type="term" value="F:symporter activity"/>
    <property type="evidence" value="ECO:0007669"/>
    <property type="project" value="InterPro"/>
</dbReference>
<dbReference type="Proteomes" id="UP000321363">
    <property type="component" value="Unassembled WGS sequence"/>
</dbReference>
<dbReference type="Pfam" id="PF13347">
    <property type="entry name" value="MFS_2"/>
    <property type="match status" value="1"/>
</dbReference>
<protein>
    <submittedName>
        <fullName evidence="2">Glucuronide permease</fullName>
    </submittedName>
</protein>
<gene>
    <name evidence="2" type="ORF">FS935_12255</name>
</gene>
<evidence type="ECO:0000313" key="3">
    <source>
        <dbReference type="Proteomes" id="UP000321363"/>
    </source>
</evidence>
<reference evidence="2 3" key="1">
    <citation type="journal article" date="2005" name="Int. J. Syst. Evol. Microbiol.">
        <title>Bacillus litoralis sp. nov., isolated from a tidal flat of the Yellow Sea in Korea.</title>
        <authorList>
            <person name="Yoon J.H."/>
            <person name="Oh T.K."/>
        </authorList>
    </citation>
    <scope>NUCLEOTIDE SEQUENCE [LARGE SCALE GENOMIC DNA]</scope>
    <source>
        <strain evidence="2 3">SW-211</strain>
    </source>
</reference>
<feature type="transmembrane region" description="Helical" evidence="1">
    <location>
        <begin position="339"/>
        <end position="358"/>
    </location>
</feature>
<dbReference type="GO" id="GO:0008643">
    <property type="term" value="P:carbohydrate transport"/>
    <property type="evidence" value="ECO:0007669"/>
    <property type="project" value="InterPro"/>
</dbReference>
<evidence type="ECO:0000313" key="2">
    <source>
        <dbReference type="EMBL" id="TXC90677.1"/>
    </source>
</evidence>
<keyword evidence="3" id="KW-1185">Reference proteome</keyword>
<dbReference type="OrthoDB" id="9764596at2"/>
<dbReference type="GO" id="GO:0005886">
    <property type="term" value="C:plasma membrane"/>
    <property type="evidence" value="ECO:0007669"/>
    <property type="project" value="TreeGrafter"/>
</dbReference>
<evidence type="ECO:0000256" key="1">
    <source>
        <dbReference type="SAM" id="Phobius"/>
    </source>
</evidence>
<dbReference type="AlphaFoldDB" id="A0A5C6W059"/>
<dbReference type="SUPFAM" id="SSF103473">
    <property type="entry name" value="MFS general substrate transporter"/>
    <property type="match status" value="1"/>
</dbReference>
<dbReference type="RefSeq" id="WP_146948882.1">
    <property type="nucleotide sequence ID" value="NZ_VOQF01000006.1"/>
</dbReference>
<feature type="transmembrane region" description="Helical" evidence="1">
    <location>
        <begin position="46"/>
        <end position="66"/>
    </location>
</feature>
<dbReference type="InterPro" id="IPR039672">
    <property type="entry name" value="MFS_2"/>
</dbReference>
<dbReference type="PANTHER" id="PTHR11328:SF24">
    <property type="entry name" value="MAJOR FACILITATOR SUPERFAMILY (MFS) PROFILE DOMAIN-CONTAINING PROTEIN"/>
    <property type="match status" value="1"/>
</dbReference>
<organism evidence="2 3">
    <name type="scientific">Metabacillus litoralis</name>
    <dbReference type="NCBI Taxonomy" id="152268"/>
    <lineage>
        <taxon>Bacteria</taxon>
        <taxon>Bacillati</taxon>
        <taxon>Bacillota</taxon>
        <taxon>Bacilli</taxon>
        <taxon>Bacillales</taxon>
        <taxon>Bacillaceae</taxon>
        <taxon>Metabacillus</taxon>
    </lineage>
</organism>
<feature type="transmembrane region" description="Helical" evidence="1">
    <location>
        <begin position="258"/>
        <end position="276"/>
    </location>
</feature>
<dbReference type="PANTHER" id="PTHR11328">
    <property type="entry name" value="MAJOR FACILITATOR SUPERFAMILY DOMAIN-CONTAINING PROTEIN"/>
    <property type="match status" value="1"/>
</dbReference>
<feature type="transmembrane region" description="Helical" evidence="1">
    <location>
        <begin position="20"/>
        <end position="40"/>
    </location>
</feature>
<keyword evidence="1" id="KW-1133">Transmembrane helix</keyword>
<keyword evidence="1" id="KW-0472">Membrane</keyword>
<feature type="transmembrane region" description="Helical" evidence="1">
    <location>
        <begin position="87"/>
        <end position="109"/>
    </location>
</feature>
<feature type="transmembrane region" description="Helical" evidence="1">
    <location>
        <begin position="115"/>
        <end position="134"/>
    </location>
</feature>
<proteinExistence type="predicted"/>